<dbReference type="InterPro" id="IPR014030">
    <property type="entry name" value="Ketoacyl_synth_N"/>
</dbReference>
<dbReference type="Pfam" id="PF00109">
    <property type="entry name" value="ketoacyl-synt"/>
    <property type="match status" value="1"/>
</dbReference>
<evidence type="ECO:0000256" key="3">
    <source>
        <dbReference type="ARBA" id="ARBA00022679"/>
    </source>
</evidence>
<dbReference type="PROSITE" id="PS52004">
    <property type="entry name" value="KS3_2"/>
    <property type="match status" value="1"/>
</dbReference>
<keyword evidence="10" id="KW-1185">Reference proteome</keyword>
<evidence type="ECO:0000313" key="9">
    <source>
        <dbReference type="EMBL" id="OCH84204.1"/>
    </source>
</evidence>
<dbReference type="Gene3D" id="3.10.129.110">
    <property type="entry name" value="Polyketide synthase dehydratase"/>
    <property type="match status" value="1"/>
</dbReference>
<dbReference type="GO" id="GO:0044550">
    <property type="term" value="P:secondary metabolite biosynthetic process"/>
    <property type="evidence" value="ECO:0007669"/>
    <property type="project" value="UniProtKB-ARBA"/>
</dbReference>
<dbReference type="PANTHER" id="PTHR43775:SF37">
    <property type="entry name" value="SI:DKEY-61P9.11"/>
    <property type="match status" value="1"/>
</dbReference>
<sequence length="2610" mass="284816">MAPGIAIVGISAELPSGSYSQQNLDHESFYEFLMNYGEAYEQIPRDRFNVEAWKGNGIGQIHVDGGAFLKGIDLFDNVEFGISSRDARTMAPVTKKLLENCFLALLDSGIDYRMRNVGCYTAGNSFELSNVTDPDEYEPRGSFAGYPAMVANRVSNHLDLLGPSVPTDTACSSTLTALHLAVQATLNGECEAAVVGGCQLNHRFMDWITYSQGSLLAKDGKCKPFDSSADGFARAEGCVAVVLKPLEDAVRDHDHIYATILGTAINNGGAGAPPGAPVAEAQREAMLQAFKRAGRSPQEVDYVELHATGTAKGDPTEANWVGEEFQREDEVLIGSVKGNIGHTEISAFLASLSKVLSILQNEVVPPNVNIRDLNPAIKWEQYKLKVPMSPTPLPRHTPGKHLVSMAGSGIGGSNGHVILESPPAMTSVHTQLLPQTERPVLLLAGGLSPRSAGAVADSVIESFRSGDVDVPAISTTLGRRARQMTWRCYAVASGDTSSVQFSIPQHCPRVANPLVFVFSGQGPQHIDMGRELFETFPAFRDSVREMDDVFKKVTGKSIINDWGLFNGNASTTLPDTWPISLILPSIAVFQIALFDLLVHLGIKPDIVLGHSAGETAVLYASGAAPKAMAVELAILRGAAFSMMETQGGTMAALSCSADEATQLLDEVRAQRPDDVVEIACYNAPSAVAIAGHEGAIDQVVGLAQARGVFARKIRTRVPIHSSMMEACREEYCAALHDLFARYPGPLTPKVPTYSTFTGERFSGPYDADYFWQNTRHEVRFTCAMEAIGFSRTLTFVEITPHPVLSSYVSSMAHESSTVLATVRRPKPGKGSSEYRDMLEFCGKLAISGHNCLDFTVLNGRACHDAKASIPSYPFLKKQFPLYPDTAGFTKQMRSHLGPLNHQYLRMNKETHPSLGEHIIRGEPIMPAAGFMEMAIEFGASTLMNVNLRSILSLSAERPVKVDVQLDGYFWTVKSIFSDHQNSSSAASNHAERLHADGFLSFDPPPIYPDLDVAEIRKRLPKHVGSGFYPSLSYFSSYGPRMQRVTNIYYGQNEGLASIRGMDETLSEDGAYLLHPAILDACIQVTAYKPFHGNFDPNVYYLPAHVDAVIVHQPLRAAYFPRHVYAHVELKTWYPGGMRYDIALVNDLGKRLCTLQGLEVARHHINPVANVLRPLELVLQPATIPAHPCKHVSLDGHGQNRVFEILNGLSPFAQVGGKAVLNSLDLRGENKPSRPWSSYMQASSPKHGNGTDDHTRKDEPASLGALRDALTFMSSHAGKRAVRVLLLRTDPSLFTDIAQLLTEFPATFFEVFVDPGSATTVLQADRFSGIVRIVTVDMQRPVGLTSQLPPFDVVMSSHDAGQGCAPKTLMETYNSILLPGGTLIITENDDTSQDQDFSGMLWYKNVLGRSTSLSMPLSRLNSWLETLSECGHSLVQVHHTGPSNFTIEAQKHIIDPSDSELLFNPSEGFVFDYTLGHETDLQWEFSGLNIMQELDIWILAAEGQDGGAALGMVRALRREYLSWTIHLVVFPSSYSEEMRQECLERLPSCMEDELDIVISPSGVPMVPRMVPLSQLPPENKGAIAHDISTGQILARTLHSSTYRNVSAVIASVVDANGTGLQEGSTVVTLTADIAGAMVTIDAAIACTMPSTLLQHASAVVDAIPAYVAAILAPGMAAFGSPSRLQSLRILLTHSDTSFGRNIAHVYSDKHLQLTQVTEDVRVLDLLRLGDQSFDLVVSGYGDRAHERVLSSLLRPGRGKLFMWNDPLTGLAGLAGHDPYTVADALQQALRLLEVRAHNPHENLIPDPSKTLRTGVIANTETRAVRNQAAFRADGAYLILGGIGSIGANLALYMYQRGARHIVVTSRSGEKSLHRSTNVMLRRMFEYLKGLKDLRISFVAVDATSRSAMRTLLGAIEPRVTGCIILTAVLSDRVFQHLEEEEFNAVFASKIGVLQAVKDTMDMSNLDFTVAFSSVSGLFGTGGQSNYGAANSALEEAMSAIPNGFSFVCPGILDSSLMLASGTDANEIRLAHFIEWSLTAEDMMLWFDDAMVRYQKGQKFSRYIPNLDWEAMDRTHGMNRLGEHLVPARAITQSTAENDADRMADIVRNVLSISLDDFSAEVPFTAYGLDSLSASRLSFLLRPILDVTQIQLLADLTLNDLQLKLSAASASTKLEGQERTTGKSKAQKMQEMLEKYTHDLQERPPREEHQAGQTEVVLLTGSTGTFGANILAQLLSNDEITKVYALNRRSAKGTSLLKRQMTALVTQGLPSALAGSPKLVLIEGDLLADGLGISTAVLDEILSSVTHIIHNAWTVDFLSSLDDMEDLIKGTRRLLDLFAQSKLPTLPSLSYVSSIGIYQHYKESVPAPEASVLDPKMAVQTGYMESKWVAERLVQIAGAKLALKTNVIRVGLLTGGVNGSWDTSHWLPALVQSAVYVGCLPEGENMVSWIPVDVAAAAVVDLRHASDDTLHVVHPHPVGWATIMEPLASMLEVPLVPYVEWLSRLENIAASTTIGAQDRRSDHQSRNALKLVEFYRLGMRNSDQRISTESMGLLPEVAFQKAVQASPTLQNPRLPSLQFHDIQRWVEYWRGVVVVEVLVKLSFHGIHLVGSP</sequence>
<dbReference type="SMART" id="SM00826">
    <property type="entry name" value="PKS_DH"/>
    <property type="match status" value="1"/>
</dbReference>
<dbReference type="InterPro" id="IPR016036">
    <property type="entry name" value="Malonyl_transacylase_ACP-bd"/>
</dbReference>
<dbReference type="PROSITE" id="PS00606">
    <property type="entry name" value="KS3_1"/>
    <property type="match status" value="1"/>
</dbReference>
<dbReference type="Pfam" id="PF02801">
    <property type="entry name" value="Ketoacyl-synt_C"/>
    <property type="match status" value="1"/>
</dbReference>
<dbReference type="SMART" id="SM00822">
    <property type="entry name" value="PKS_KR"/>
    <property type="match status" value="1"/>
</dbReference>
<dbReference type="PANTHER" id="PTHR43775">
    <property type="entry name" value="FATTY ACID SYNTHASE"/>
    <property type="match status" value="1"/>
</dbReference>
<evidence type="ECO:0000256" key="2">
    <source>
        <dbReference type="ARBA" id="ARBA00022553"/>
    </source>
</evidence>
<dbReference type="Pfam" id="PF14765">
    <property type="entry name" value="PS-DH"/>
    <property type="match status" value="1"/>
</dbReference>
<dbReference type="SUPFAM" id="SSF52151">
    <property type="entry name" value="FabD/lysophospholipase-like"/>
    <property type="match status" value="1"/>
</dbReference>
<dbReference type="OrthoDB" id="329835at2759"/>
<feature type="active site" description="Proton donor; for dehydratase activity" evidence="5">
    <location>
        <position position="1079"/>
    </location>
</feature>
<dbReference type="InterPro" id="IPR032821">
    <property type="entry name" value="PKS_assoc"/>
</dbReference>
<dbReference type="InterPro" id="IPR020807">
    <property type="entry name" value="PKS_DH"/>
</dbReference>
<evidence type="ECO:0000313" key="10">
    <source>
        <dbReference type="Proteomes" id="UP000250043"/>
    </source>
</evidence>
<feature type="compositionally biased region" description="Basic and acidic residues" evidence="6">
    <location>
        <begin position="1248"/>
        <end position="1258"/>
    </location>
</feature>
<dbReference type="Gene3D" id="3.40.50.720">
    <property type="entry name" value="NAD(P)-binding Rossmann-like Domain"/>
    <property type="match status" value="2"/>
</dbReference>
<dbReference type="Gene3D" id="3.40.50.150">
    <property type="entry name" value="Vaccinia Virus protein VP39"/>
    <property type="match status" value="1"/>
</dbReference>
<dbReference type="Pfam" id="PF21089">
    <property type="entry name" value="PKS_DH_N"/>
    <property type="match status" value="1"/>
</dbReference>
<dbReference type="Gene3D" id="3.40.366.10">
    <property type="entry name" value="Malonyl-Coenzyme A Acyl Carrier Protein, domain 2"/>
    <property type="match status" value="1"/>
</dbReference>
<dbReference type="InterPro" id="IPR018201">
    <property type="entry name" value="Ketoacyl_synth_AS"/>
</dbReference>
<dbReference type="InterPro" id="IPR014031">
    <property type="entry name" value="Ketoacyl_synth_C"/>
</dbReference>
<dbReference type="Pfam" id="PF07993">
    <property type="entry name" value="NAD_binding_4"/>
    <property type="match status" value="1"/>
</dbReference>
<dbReference type="EMBL" id="KV722707">
    <property type="protein sequence ID" value="OCH84204.1"/>
    <property type="molecule type" value="Genomic_DNA"/>
</dbReference>
<reference evidence="9 10" key="1">
    <citation type="submission" date="2016-07" db="EMBL/GenBank/DDBJ databases">
        <title>Draft genome of the white-rot fungus Obba rivulosa 3A-2.</title>
        <authorList>
            <consortium name="DOE Joint Genome Institute"/>
            <person name="Miettinen O."/>
            <person name="Riley R."/>
            <person name="Acob R."/>
            <person name="Barry K."/>
            <person name="Cullen D."/>
            <person name="De Vries R."/>
            <person name="Hainaut M."/>
            <person name="Hatakka A."/>
            <person name="Henrissat B."/>
            <person name="Hilden K."/>
            <person name="Kuo R."/>
            <person name="Labutti K."/>
            <person name="Lipzen A."/>
            <person name="Makela M.R."/>
            <person name="Sandor L."/>
            <person name="Spatafora J.W."/>
            <person name="Grigoriev I.V."/>
            <person name="Hibbett D.S."/>
        </authorList>
    </citation>
    <scope>NUCLEOTIDE SEQUENCE [LARGE SCALE GENOMIC DNA]</scope>
    <source>
        <strain evidence="9 10">3A-2</strain>
    </source>
</reference>
<dbReference type="InterPro" id="IPR029063">
    <property type="entry name" value="SAM-dependent_MTases_sf"/>
</dbReference>
<evidence type="ECO:0000256" key="4">
    <source>
        <dbReference type="ARBA" id="ARBA00023268"/>
    </source>
</evidence>
<keyword evidence="4" id="KW-0511">Multifunctional enzyme</keyword>
<dbReference type="SUPFAM" id="SSF47336">
    <property type="entry name" value="ACP-like"/>
    <property type="match status" value="1"/>
</dbReference>
<dbReference type="GO" id="GO:0004312">
    <property type="term" value="F:fatty acid synthase activity"/>
    <property type="evidence" value="ECO:0007669"/>
    <property type="project" value="TreeGrafter"/>
</dbReference>
<dbReference type="InterPro" id="IPR013120">
    <property type="entry name" value="FAR_NAD-bd"/>
</dbReference>
<dbReference type="SUPFAM" id="SSF55048">
    <property type="entry name" value="Probable ACP-binding domain of malonyl-CoA ACP transacylase"/>
    <property type="match status" value="1"/>
</dbReference>
<dbReference type="InterPro" id="IPR036291">
    <property type="entry name" value="NAD(P)-bd_dom_sf"/>
</dbReference>
<protein>
    <submittedName>
        <fullName evidence="9">Putative polyketide synthase</fullName>
    </submittedName>
</protein>
<feature type="region of interest" description="Disordered" evidence="6">
    <location>
        <begin position="1231"/>
        <end position="1258"/>
    </location>
</feature>
<dbReference type="SUPFAM" id="SSF53901">
    <property type="entry name" value="Thiolase-like"/>
    <property type="match status" value="1"/>
</dbReference>
<dbReference type="InterPro" id="IPR016039">
    <property type="entry name" value="Thiolase-like"/>
</dbReference>
<evidence type="ECO:0000256" key="1">
    <source>
        <dbReference type="ARBA" id="ARBA00022450"/>
    </source>
</evidence>
<feature type="region of interest" description="C-terminal hotdog fold" evidence="5">
    <location>
        <begin position="1019"/>
        <end position="1168"/>
    </location>
</feature>
<dbReference type="CDD" id="cd00833">
    <property type="entry name" value="PKS"/>
    <property type="match status" value="1"/>
</dbReference>
<proteinExistence type="predicted"/>
<organism evidence="9 10">
    <name type="scientific">Obba rivulosa</name>
    <dbReference type="NCBI Taxonomy" id="1052685"/>
    <lineage>
        <taxon>Eukaryota</taxon>
        <taxon>Fungi</taxon>
        <taxon>Dikarya</taxon>
        <taxon>Basidiomycota</taxon>
        <taxon>Agaricomycotina</taxon>
        <taxon>Agaricomycetes</taxon>
        <taxon>Polyporales</taxon>
        <taxon>Gelatoporiaceae</taxon>
        <taxon>Obba</taxon>
    </lineage>
</organism>
<evidence type="ECO:0000259" key="8">
    <source>
        <dbReference type="PROSITE" id="PS52019"/>
    </source>
</evidence>
<evidence type="ECO:0000256" key="6">
    <source>
        <dbReference type="SAM" id="MobiDB-lite"/>
    </source>
</evidence>
<dbReference type="InterPro" id="IPR042104">
    <property type="entry name" value="PKS_dehydratase_sf"/>
</dbReference>
<gene>
    <name evidence="9" type="ORF">OBBRIDRAFT_839880</name>
</gene>
<dbReference type="InterPro" id="IPR016035">
    <property type="entry name" value="Acyl_Trfase/lysoPLipase"/>
</dbReference>
<dbReference type="InterPro" id="IPR057326">
    <property type="entry name" value="KR_dom"/>
</dbReference>
<feature type="domain" description="PKS/mFAS DH" evidence="8">
    <location>
        <begin position="883"/>
        <end position="1168"/>
    </location>
</feature>
<keyword evidence="2" id="KW-0597">Phosphoprotein</keyword>
<name>A0A8E2DFV5_9APHY</name>
<evidence type="ECO:0000256" key="5">
    <source>
        <dbReference type="PROSITE-ProRule" id="PRU01363"/>
    </source>
</evidence>
<dbReference type="InterPro" id="IPR049900">
    <property type="entry name" value="PKS_mFAS_DH"/>
</dbReference>
<dbReference type="InterPro" id="IPR049551">
    <property type="entry name" value="PKS_DH_C"/>
</dbReference>
<keyword evidence="3" id="KW-0808">Transferase</keyword>
<keyword evidence="1" id="KW-0596">Phosphopantetheine</keyword>
<accession>A0A8E2DFV5</accession>
<dbReference type="InterPro" id="IPR013968">
    <property type="entry name" value="PKS_KR"/>
</dbReference>
<feature type="active site" description="Proton acceptor; for dehydratase activity" evidence="5">
    <location>
        <position position="917"/>
    </location>
</feature>
<dbReference type="GO" id="GO:0006633">
    <property type="term" value="P:fatty acid biosynthetic process"/>
    <property type="evidence" value="ECO:0007669"/>
    <property type="project" value="InterPro"/>
</dbReference>
<feature type="domain" description="Ketosynthase family 3 (KS3)" evidence="7">
    <location>
        <begin position="2"/>
        <end position="421"/>
    </location>
</feature>
<dbReference type="PROSITE" id="PS52019">
    <property type="entry name" value="PKS_MFAS_DH"/>
    <property type="match status" value="1"/>
</dbReference>
<dbReference type="InterPro" id="IPR014043">
    <property type="entry name" value="Acyl_transferase_dom"/>
</dbReference>
<dbReference type="InterPro" id="IPR049552">
    <property type="entry name" value="PKS_DH_N"/>
</dbReference>
<dbReference type="GO" id="GO:0004315">
    <property type="term" value="F:3-oxoacyl-[acyl-carrier-protein] synthase activity"/>
    <property type="evidence" value="ECO:0007669"/>
    <property type="project" value="InterPro"/>
</dbReference>
<dbReference type="InterPro" id="IPR036736">
    <property type="entry name" value="ACP-like_sf"/>
</dbReference>
<feature type="compositionally biased region" description="Polar residues" evidence="6">
    <location>
        <begin position="1234"/>
        <end position="1245"/>
    </location>
</feature>
<dbReference type="Proteomes" id="UP000250043">
    <property type="component" value="Unassembled WGS sequence"/>
</dbReference>
<evidence type="ECO:0000259" key="7">
    <source>
        <dbReference type="PROSITE" id="PS52004"/>
    </source>
</evidence>
<dbReference type="SMART" id="SM00825">
    <property type="entry name" value="PKS_KS"/>
    <property type="match status" value="1"/>
</dbReference>
<dbReference type="InterPro" id="IPR001227">
    <property type="entry name" value="Ac_transferase_dom_sf"/>
</dbReference>
<feature type="region of interest" description="N-terminal hotdog fold" evidence="5">
    <location>
        <begin position="883"/>
        <end position="1006"/>
    </location>
</feature>
<dbReference type="Pfam" id="PF08659">
    <property type="entry name" value="KR"/>
    <property type="match status" value="1"/>
</dbReference>
<dbReference type="SMART" id="SM00827">
    <property type="entry name" value="PKS_AT"/>
    <property type="match status" value="1"/>
</dbReference>
<dbReference type="Pfam" id="PF16197">
    <property type="entry name" value="KAsynt_C_assoc"/>
    <property type="match status" value="1"/>
</dbReference>
<dbReference type="InterPro" id="IPR050091">
    <property type="entry name" value="PKS_NRPS_Biosynth_Enz"/>
</dbReference>
<dbReference type="InterPro" id="IPR020841">
    <property type="entry name" value="PKS_Beta-ketoAc_synthase_dom"/>
</dbReference>
<dbReference type="Pfam" id="PF00698">
    <property type="entry name" value="Acyl_transf_1"/>
    <property type="match status" value="1"/>
</dbReference>
<dbReference type="SUPFAM" id="SSF51735">
    <property type="entry name" value="NAD(P)-binding Rossmann-fold domains"/>
    <property type="match status" value="2"/>
</dbReference>
<dbReference type="Gene3D" id="3.40.47.10">
    <property type="match status" value="1"/>
</dbReference>